<evidence type="ECO:0000256" key="1">
    <source>
        <dbReference type="SAM" id="Phobius"/>
    </source>
</evidence>
<evidence type="ECO:0008006" key="4">
    <source>
        <dbReference type="Google" id="ProtNLM"/>
    </source>
</evidence>
<proteinExistence type="predicted"/>
<feature type="transmembrane region" description="Helical" evidence="1">
    <location>
        <begin position="149"/>
        <end position="166"/>
    </location>
</feature>
<organism evidence="3">
    <name type="scientific">uncultured Rubrobacteraceae bacterium</name>
    <dbReference type="NCBI Taxonomy" id="349277"/>
    <lineage>
        <taxon>Bacteria</taxon>
        <taxon>Bacillati</taxon>
        <taxon>Actinomycetota</taxon>
        <taxon>Rubrobacteria</taxon>
        <taxon>Rubrobacterales</taxon>
        <taxon>Rubrobacteraceae</taxon>
        <taxon>environmental samples</taxon>
    </lineage>
</organism>
<dbReference type="Pfam" id="PF08592">
    <property type="entry name" value="Anthrone_oxy"/>
    <property type="match status" value="1"/>
</dbReference>
<feature type="signal peptide" evidence="2">
    <location>
        <begin position="1"/>
        <end position="24"/>
    </location>
</feature>
<dbReference type="AlphaFoldDB" id="A0A6J4R870"/>
<keyword evidence="1" id="KW-1133">Transmembrane helix</keyword>
<dbReference type="InterPro" id="IPR013901">
    <property type="entry name" value="Anthrone_oxy"/>
</dbReference>
<keyword evidence="1" id="KW-0472">Membrane</keyword>
<sequence length="167" mass="18103">MLSILQVLTLVLVAMAMATSLAHALELPGKMWLDRETYLAVQPIYYPGFTIAGGAEPLAVTSTGVLLLLTPSGGAGFWPTLVALLGVIGMQAVYWVFTHPVNGFWVEGEDLGRFGSGFFSFGADRSRPGEDPTPPDWTRLRDRWEYSHVVRSALSAVSFFALVIAIA</sequence>
<protein>
    <recommendedName>
        <fullName evidence="4">DUF1772 domain-containing protein</fullName>
    </recommendedName>
</protein>
<gene>
    <name evidence="3" type="ORF">AVDCRST_MAG12-108</name>
</gene>
<accession>A0A6J4R870</accession>
<reference evidence="3" key="1">
    <citation type="submission" date="2020-02" db="EMBL/GenBank/DDBJ databases">
        <authorList>
            <person name="Meier V. D."/>
        </authorList>
    </citation>
    <scope>NUCLEOTIDE SEQUENCE</scope>
    <source>
        <strain evidence="3">AVDCRST_MAG12</strain>
    </source>
</reference>
<feature type="chain" id="PRO_5027109598" description="DUF1772 domain-containing protein" evidence="2">
    <location>
        <begin position="25"/>
        <end position="167"/>
    </location>
</feature>
<evidence type="ECO:0000256" key="2">
    <source>
        <dbReference type="SAM" id="SignalP"/>
    </source>
</evidence>
<dbReference type="EMBL" id="CADCVK010000015">
    <property type="protein sequence ID" value="CAA9464209.1"/>
    <property type="molecule type" value="Genomic_DNA"/>
</dbReference>
<name>A0A6J4R870_9ACTN</name>
<feature type="transmembrane region" description="Helical" evidence="1">
    <location>
        <begin position="48"/>
        <end position="69"/>
    </location>
</feature>
<keyword evidence="1" id="KW-0812">Transmembrane</keyword>
<feature type="transmembrane region" description="Helical" evidence="1">
    <location>
        <begin position="76"/>
        <end position="97"/>
    </location>
</feature>
<evidence type="ECO:0000313" key="3">
    <source>
        <dbReference type="EMBL" id="CAA9464209.1"/>
    </source>
</evidence>
<keyword evidence="2" id="KW-0732">Signal</keyword>